<accession>A0A6B8KGW7</accession>
<dbReference type="InterPro" id="IPR037066">
    <property type="entry name" value="Plug_dom_sf"/>
</dbReference>
<reference evidence="16 17" key="1">
    <citation type="submission" date="2019-11" db="EMBL/GenBank/DDBJ databases">
        <title>The genome sequence of Methylocystis heyeri.</title>
        <authorList>
            <person name="Oshkin I.Y."/>
            <person name="Miroshnikov K."/>
            <person name="Dedysh S.N."/>
        </authorList>
    </citation>
    <scope>NUCLEOTIDE SEQUENCE [LARGE SCALE GENOMIC DNA]</scope>
    <source>
        <strain evidence="16 17">H2</strain>
    </source>
</reference>
<keyword evidence="4 10" id="KW-0812">Transmembrane</keyword>
<keyword evidence="7 11" id="KW-0798">TonB box</keyword>
<keyword evidence="16" id="KW-0675">Receptor</keyword>
<evidence type="ECO:0000256" key="6">
    <source>
        <dbReference type="ARBA" id="ARBA00023065"/>
    </source>
</evidence>
<feature type="domain" description="TonB-dependent receptor plug" evidence="15">
    <location>
        <begin position="81"/>
        <end position="189"/>
    </location>
</feature>
<dbReference type="Gene3D" id="2.170.130.10">
    <property type="entry name" value="TonB-dependent receptor, plug domain"/>
    <property type="match status" value="1"/>
</dbReference>
<evidence type="ECO:0000256" key="9">
    <source>
        <dbReference type="ARBA" id="ARBA00023237"/>
    </source>
</evidence>
<feature type="domain" description="TonB-dependent receptor-like beta-barrel" evidence="14">
    <location>
        <begin position="345"/>
        <end position="788"/>
    </location>
</feature>
<dbReference type="Gene3D" id="2.40.170.20">
    <property type="entry name" value="TonB-dependent receptor, beta-barrel domain"/>
    <property type="match status" value="1"/>
</dbReference>
<evidence type="ECO:0000313" key="16">
    <source>
        <dbReference type="EMBL" id="QGM45723.1"/>
    </source>
</evidence>
<dbReference type="CDD" id="cd01347">
    <property type="entry name" value="ligand_gated_channel"/>
    <property type="match status" value="1"/>
</dbReference>
<dbReference type="InterPro" id="IPR036942">
    <property type="entry name" value="Beta-barrel_TonB_sf"/>
</dbReference>
<evidence type="ECO:0000256" key="11">
    <source>
        <dbReference type="RuleBase" id="RU003357"/>
    </source>
</evidence>
<dbReference type="EMBL" id="CP046052">
    <property type="protein sequence ID" value="QGM45723.1"/>
    <property type="molecule type" value="Genomic_DNA"/>
</dbReference>
<evidence type="ECO:0000256" key="7">
    <source>
        <dbReference type="ARBA" id="ARBA00023077"/>
    </source>
</evidence>
<evidence type="ECO:0000259" key="15">
    <source>
        <dbReference type="Pfam" id="PF07715"/>
    </source>
</evidence>
<keyword evidence="3 10" id="KW-1134">Transmembrane beta strand</keyword>
<dbReference type="OrthoDB" id="9764669at2"/>
<evidence type="ECO:0000256" key="13">
    <source>
        <dbReference type="SAM" id="SignalP"/>
    </source>
</evidence>
<evidence type="ECO:0000256" key="5">
    <source>
        <dbReference type="ARBA" id="ARBA00022729"/>
    </source>
</evidence>
<dbReference type="Proteomes" id="UP000309061">
    <property type="component" value="Chromosome"/>
</dbReference>
<dbReference type="KEGG" id="mhey:H2LOC_008420"/>
<evidence type="ECO:0000256" key="10">
    <source>
        <dbReference type="PROSITE-ProRule" id="PRU01360"/>
    </source>
</evidence>
<feature type="chain" id="PRO_5025634232" evidence="13">
    <location>
        <begin position="26"/>
        <end position="840"/>
    </location>
</feature>
<feature type="region of interest" description="Disordered" evidence="12">
    <location>
        <begin position="42"/>
        <end position="64"/>
    </location>
</feature>
<dbReference type="InterPro" id="IPR000531">
    <property type="entry name" value="Beta-barrel_TonB"/>
</dbReference>
<dbReference type="GO" id="GO:0044718">
    <property type="term" value="P:siderophore transmembrane transport"/>
    <property type="evidence" value="ECO:0007669"/>
    <property type="project" value="TreeGrafter"/>
</dbReference>
<keyword evidence="6" id="KW-0406">Ion transport</keyword>
<comment type="similarity">
    <text evidence="10 11">Belongs to the TonB-dependent receptor family.</text>
</comment>
<dbReference type="GO" id="GO:0015344">
    <property type="term" value="F:siderophore uptake transmembrane transporter activity"/>
    <property type="evidence" value="ECO:0007669"/>
    <property type="project" value="TreeGrafter"/>
</dbReference>
<protein>
    <submittedName>
        <fullName evidence="16">TonB-dependent receptor</fullName>
    </submittedName>
</protein>
<evidence type="ECO:0000256" key="8">
    <source>
        <dbReference type="ARBA" id="ARBA00023136"/>
    </source>
</evidence>
<evidence type="ECO:0000256" key="3">
    <source>
        <dbReference type="ARBA" id="ARBA00022452"/>
    </source>
</evidence>
<sequence length="840" mass="91716">MHRTCLLRSASAVALALSFVVPSHAQEALPTIDVGAAAPPPAPVVGAAPPPSAPGQADSLGHTGKPFSGSYLPESVAHVADVSSATREEIEKTVNVMTTAETFKYLPSVLVRERYIGDRNATVEGRVNNPQDSARTMVFADGVLLSNYLGNSYAYPPRWGMVSPTEIERIDVIAGPFSALYPGNSVSGVYTITTRMPESFEAHFSGTGAVQPFGWFLENSTNLSGDMNIAVGDRINDFSYWVTYDRLDAQGQAQTFSMNTFNTSPGKNGLLGAFGGQFAADQNGNLNLIGGSAGADHSEQHMGKVKLAYDFSPTTRLTYQIGFWSLVDNTFVNPFMTTTSGVPLYNLGKGTQINLGPYGYYGLSGLNPSHSNASHLMQAAELKSDTKGLFDYDLVATQYNFLRDYSNTASAYGFIPSVSTKGVTSWSINPTGSNVNQGGNFWRTFDARFIYRPDLDLFGRHIISFGGHADVYSLNTVQTNTDVWMSNYYYDIQAVNYGKTQTNGLYIQDEWKFAPQWRLTTGARGDFWSAFGGVNNTLGKAPLYSPESDKGAFEPKAALEYQVTPEFLLRAAFGRNYRFPTVSELFQAISGPNSILVNNPNLQPESSTVYDLTGEYHWADAFGGKVGLVVPRVSLFEDDRWNFIASQTAFYTGIPLTQQYNIDQVRFRGVEGAVDMKDVYWRGLNFNASATFTDSKTLADKAQPWYDGMQVPRVPRIRIRAVGSYSPDDKWTFAGGVRYATGSFVSLANTDFNHNTYGTTDSEYLVFDAKVTYKFAPNWTATAGIDNIGRWKYVVNPNPYPERTYFLGVKYDIGGPGNPGGGTTLAGADAPGTSSGLHAR</sequence>
<evidence type="ECO:0000256" key="2">
    <source>
        <dbReference type="ARBA" id="ARBA00022448"/>
    </source>
</evidence>
<dbReference type="Pfam" id="PF00593">
    <property type="entry name" value="TonB_dep_Rec_b-barrel"/>
    <property type="match status" value="1"/>
</dbReference>
<dbReference type="PANTHER" id="PTHR30069:SF53">
    <property type="entry name" value="COLICIN I RECEPTOR-RELATED"/>
    <property type="match status" value="1"/>
</dbReference>
<dbReference type="PROSITE" id="PS52016">
    <property type="entry name" value="TONB_DEPENDENT_REC_3"/>
    <property type="match status" value="1"/>
</dbReference>
<keyword evidence="17" id="KW-1185">Reference proteome</keyword>
<keyword evidence="9 10" id="KW-0998">Cell outer membrane</keyword>
<name>A0A6B8KGW7_9HYPH</name>
<dbReference type="GO" id="GO:0009279">
    <property type="term" value="C:cell outer membrane"/>
    <property type="evidence" value="ECO:0007669"/>
    <property type="project" value="UniProtKB-SubCell"/>
</dbReference>
<keyword evidence="5 13" id="KW-0732">Signal</keyword>
<evidence type="ECO:0000256" key="1">
    <source>
        <dbReference type="ARBA" id="ARBA00004571"/>
    </source>
</evidence>
<proteinExistence type="inferred from homology"/>
<evidence type="ECO:0000256" key="4">
    <source>
        <dbReference type="ARBA" id="ARBA00022692"/>
    </source>
</evidence>
<organism evidence="16 17">
    <name type="scientific">Methylocystis heyeri</name>
    <dbReference type="NCBI Taxonomy" id="391905"/>
    <lineage>
        <taxon>Bacteria</taxon>
        <taxon>Pseudomonadati</taxon>
        <taxon>Pseudomonadota</taxon>
        <taxon>Alphaproteobacteria</taxon>
        <taxon>Hyphomicrobiales</taxon>
        <taxon>Methylocystaceae</taxon>
        <taxon>Methylocystis</taxon>
    </lineage>
</organism>
<dbReference type="PANTHER" id="PTHR30069">
    <property type="entry name" value="TONB-DEPENDENT OUTER MEMBRANE RECEPTOR"/>
    <property type="match status" value="1"/>
</dbReference>
<dbReference type="InterPro" id="IPR039426">
    <property type="entry name" value="TonB-dep_rcpt-like"/>
</dbReference>
<feature type="signal peptide" evidence="13">
    <location>
        <begin position="1"/>
        <end position="25"/>
    </location>
</feature>
<evidence type="ECO:0000259" key="14">
    <source>
        <dbReference type="Pfam" id="PF00593"/>
    </source>
</evidence>
<comment type="subcellular location">
    <subcellularLocation>
        <location evidence="1 10">Cell outer membrane</location>
        <topology evidence="1 10">Multi-pass membrane protein</topology>
    </subcellularLocation>
</comment>
<keyword evidence="8 10" id="KW-0472">Membrane</keyword>
<dbReference type="AlphaFoldDB" id="A0A6B8KGW7"/>
<evidence type="ECO:0000256" key="12">
    <source>
        <dbReference type="SAM" id="MobiDB-lite"/>
    </source>
</evidence>
<keyword evidence="2 10" id="KW-0813">Transport</keyword>
<feature type="compositionally biased region" description="Pro residues" evidence="12">
    <location>
        <begin position="42"/>
        <end position="53"/>
    </location>
</feature>
<evidence type="ECO:0000313" key="17">
    <source>
        <dbReference type="Proteomes" id="UP000309061"/>
    </source>
</evidence>
<gene>
    <name evidence="16" type="ORF">H2LOC_008420</name>
</gene>
<dbReference type="Pfam" id="PF07715">
    <property type="entry name" value="Plug"/>
    <property type="match status" value="1"/>
</dbReference>
<dbReference type="InterPro" id="IPR012910">
    <property type="entry name" value="Plug_dom"/>
</dbReference>
<dbReference type="RefSeq" id="WP_136495993.1">
    <property type="nucleotide sequence ID" value="NZ_CP046052.1"/>
</dbReference>
<dbReference type="SUPFAM" id="SSF56935">
    <property type="entry name" value="Porins"/>
    <property type="match status" value="1"/>
</dbReference>